<dbReference type="EMBL" id="FXZK01000013">
    <property type="protein sequence ID" value="SMY09826.1"/>
    <property type="molecule type" value="Genomic_DNA"/>
</dbReference>
<keyword evidence="1" id="KW-0805">Transcription regulation</keyword>
<evidence type="ECO:0000256" key="3">
    <source>
        <dbReference type="ARBA" id="ARBA00023163"/>
    </source>
</evidence>
<dbReference type="Pfam" id="PF07702">
    <property type="entry name" value="UTRA"/>
    <property type="match status" value="1"/>
</dbReference>
<dbReference type="Gene3D" id="3.40.1410.10">
    <property type="entry name" value="Chorismate lyase-like"/>
    <property type="match status" value="1"/>
</dbReference>
<feature type="domain" description="HTH gntR-type" evidence="4">
    <location>
        <begin position="7"/>
        <end position="75"/>
    </location>
</feature>
<dbReference type="Pfam" id="PF00392">
    <property type="entry name" value="GntR"/>
    <property type="match status" value="1"/>
</dbReference>
<dbReference type="FunFam" id="1.10.10.10:FF:000079">
    <property type="entry name" value="GntR family transcriptional regulator"/>
    <property type="match status" value="1"/>
</dbReference>
<dbReference type="SMART" id="SM00866">
    <property type="entry name" value="UTRA"/>
    <property type="match status" value="1"/>
</dbReference>
<dbReference type="InterPro" id="IPR050679">
    <property type="entry name" value="Bact_HTH_transcr_reg"/>
</dbReference>
<accession>A0A238LLJ7</accession>
<dbReference type="PROSITE" id="PS50949">
    <property type="entry name" value="HTH_GNTR"/>
    <property type="match status" value="1"/>
</dbReference>
<organism evidence="5 6">
    <name type="scientific">Flavimaricola marinus</name>
    <dbReference type="NCBI Taxonomy" id="1819565"/>
    <lineage>
        <taxon>Bacteria</taxon>
        <taxon>Pseudomonadati</taxon>
        <taxon>Pseudomonadota</taxon>
        <taxon>Alphaproteobacteria</taxon>
        <taxon>Rhodobacterales</taxon>
        <taxon>Paracoccaceae</taxon>
        <taxon>Flavimaricola</taxon>
    </lineage>
</organism>
<dbReference type="InterPro" id="IPR000524">
    <property type="entry name" value="Tscrpt_reg_HTH_GntR"/>
</dbReference>
<proteinExistence type="predicted"/>
<sequence length="236" mass="26091">MEYEKGAPLYTQVKQRLAERIDVGDLAEGDFLPAEPELCAELSVSRITLRRAVKELCDEGLLIRQQGRGTVVARKKMQQALVSLSGFSDIHAEDDRKIEHVVLAADRDLADPAAKAVLGQDARLARILRLITLDSRPLTLETLFIDIYRLPDVLKPVAAGASFFQTLRRLGGPKPAAAARTLNVGFASAAERRHLAVGPTQPVYRMDKTLFDADERPIAWSRLVTPTHLVTYALRS</sequence>
<dbReference type="InterPro" id="IPR036390">
    <property type="entry name" value="WH_DNA-bd_sf"/>
</dbReference>
<dbReference type="CDD" id="cd07377">
    <property type="entry name" value="WHTH_GntR"/>
    <property type="match status" value="1"/>
</dbReference>
<keyword evidence="6" id="KW-1185">Reference proteome</keyword>
<evidence type="ECO:0000313" key="6">
    <source>
        <dbReference type="Proteomes" id="UP000201613"/>
    </source>
</evidence>
<dbReference type="OrthoDB" id="7173258at2"/>
<protein>
    <submittedName>
        <fullName evidence="5">Putative HTH-type transcriptional regulator YurK</fullName>
    </submittedName>
</protein>
<gene>
    <name evidence="5" type="primary">yurK_1</name>
    <name evidence="5" type="ORF">LOM8899_03998</name>
</gene>
<evidence type="ECO:0000256" key="2">
    <source>
        <dbReference type="ARBA" id="ARBA00023125"/>
    </source>
</evidence>
<dbReference type="SUPFAM" id="SSF46785">
    <property type="entry name" value="Winged helix' DNA-binding domain"/>
    <property type="match status" value="1"/>
</dbReference>
<keyword evidence="2" id="KW-0238">DNA-binding</keyword>
<dbReference type="PANTHER" id="PTHR44846:SF1">
    <property type="entry name" value="MANNOSYL-D-GLYCERATE TRANSPORT_METABOLISM SYSTEM REPRESSOR MNGR-RELATED"/>
    <property type="match status" value="1"/>
</dbReference>
<dbReference type="GO" id="GO:0045892">
    <property type="term" value="P:negative regulation of DNA-templated transcription"/>
    <property type="evidence" value="ECO:0007669"/>
    <property type="project" value="TreeGrafter"/>
</dbReference>
<dbReference type="InterPro" id="IPR036388">
    <property type="entry name" value="WH-like_DNA-bd_sf"/>
</dbReference>
<evidence type="ECO:0000256" key="1">
    <source>
        <dbReference type="ARBA" id="ARBA00023015"/>
    </source>
</evidence>
<dbReference type="SUPFAM" id="SSF64288">
    <property type="entry name" value="Chorismate lyase-like"/>
    <property type="match status" value="1"/>
</dbReference>
<dbReference type="RefSeq" id="WP_093994001.1">
    <property type="nucleotide sequence ID" value="NZ_FXZK01000013.1"/>
</dbReference>
<dbReference type="AlphaFoldDB" id="A0A238LLJ7"/>
<evidence type="ECO:0000313" key="5">
    <source>
        <dbReference type="EMBL" id="SMY09826.1"/>
    </source>
</evidence>
<dbReference type="Gene3D" id="1.10.10.10">
    <property type="entry name" value="Winged helix-like DNA-binding domain superfamily/Winged helix DNA-binding domain"/>
    <property type="match status" value="1"/>
</dbReference>
<evidence type="ECO:0000259" key="4">
    <source>
        <dbReference type="PROSITE" id="PS50949"/>
    </source>
</evidence>
<dbReference type="InterPro" id="IPR028978">
    <property type="entry name" value="Chorismate_lyase_/UTRA_dom_sf"/>
</dbReference>
<dbReference type="SMART" id="SM00345">
    <property type="entry name" value="HTH_GNTR"/>
    <property type="match status" value="1"/>
</dbReference>
<keyword evidence="3" id="KW-0804">Transcription</keyword>
<dbReference type="GO" id="GO:0003700">
    <property type="term" value="F:DNA-binding transcription factor activity"/>
    <property type="evidence" value="ECO:0007669"/>
    <property type="project" value="InterPro"/>
</dbReference>
<dbReference type="InterPro" id="IPR011663">
    <property type="entry name" value="UTRA"/>
</dbReference>
<dbReference type="Proteomes" id="UP000201613">
    <property type="component" value="Unassembled WGS sequence"/>
</dbReference>
<dbReference type="PRINTS" id="PR00035">
    <property type="entry name" value="HTHGNTR"/>
</dbReference>
<reference evidence="5 6" key="1">
    <citation type="submission" date="2017-05" db="EMBL/GenBank/DDBJ databases">
        <authorList>
            <person name="Song R."/>
            <person name="Chenine A.L."/>
            <person name="Ruprecht R.M."/>
        </authorList>
    </citation>
    <scope>NUCLEOTIDE SEQUENCE [LARGE SCALE GENOMIC DNA]</scope>
    <source>
        <strain evidence="5 6">CECT 8899</strain>
    </source>
</reference>
<name>A0A238LLJ7_9RHOB</name>
<dbReference type="PANTHER" id="PTHR44846">
    <property type="entry name" value="MANNOSYL-D-GLYCERATE TRANSPORT/METABOLISM SYSTEM REPRESSOR MNGR-RELATED"/>
    <property type="match status" value="1"/>
</dbReference>
<dbReference type="GO" id="GO:0003677">
    <property type="term" value="F:DNA binding"/>
    <property type="evidence" value="ECO:0007669"/>
    <property type="project" value="UniProtKB-KW"/>
</dbReference>